<evidence type="ECO:0000313" key="5">
    <source>
        <dbReference type="Proteomes" id="UP001595799"/>
    </source>
</evidence>
<evidence type="ECO:0000256" key="2">
    <source>
        <dbReference type="SAM" id="MobiDB-lite"/>
    </source>
</evidence>
<dbReference type="PANTHER" id="PTHR13847:SF281">
    <property type="entry name" value="FAD DEPENDENT OXIDOREDUCTASE DOMAIN-CONTAINING PROTEIN"/>
    <property type="match status" value="1"/>
</dbReference>
<feature type="region of interest" description="Disordered" evidence="2">
    <location>
        <begin position="1"/>
        <end position="30"/>
    </location>
</feature>
<dbReference type="GO" id="GO:0016491">
    <property type="term" value="F:oxidoreductase activity"/>
    <property type="evidence" value="ECO:0007669"/>
    <property type="project" value="UniProtKB-KW"/>
</dbReference>
<feature type="domain" description="FAD dependent oxidoreductase" evidence="3">
    <location>
        <begin position="35"/>
        <end position="386"/>
    </location>
</feature>
<dbReference type="SUPFAM" id="SSF51905">
    <property type="entry name" value="FAD/NAD(P)-binding domain"/>
    <property type="match status" value="1"/>
</dbReference>
<comment type="caution">
    <text evidence="4">The sequence shown here is derived from an EMBL/GenBank/DDBJ whole genome shotgun (WGS) entry which is preliminary data.</text>
</comment>
<dbReference type="InterPro" id="IPR036188">
    <property type="entry name" value="FAD/NAD-bd_sf"/>
</dbReference>
<dbReference type="EC" id="1.-.-.-" evidence="4"/>
<dbReference type="InterPro" id="IPR006076">
    <property type="entry name" value="FAD-dep_OxRdtase"/>
</dbReference>
<evidence type="ECO:0000256" key="1">
    <source>
        <dbReference type="ARBA" id="ARBA00023002"/>
    </source>
</evidence>
<dbReference type="EMBL" id="JBHSCW010000006">
    <property type="protein sequence ID" value="MFC4352231.1"/>
    <property type="molecule type" value="Genomic_DNA"/>
</dbReference>
<keyword evidence="5" id="KW-1185">Reference proteome</keyword>
<dbReference type="Proteomes" id="UP001595799">
    <property type="component" value="Unassembled WGS sequence"/>
</dbReference>
<sequence>MIIENERPVLSSSTWTATANARPDTPPLREDLQSDVTVVGGGYTGLSTALHLAEKGVSVTLLEAEHPGWGASGRNGGQVIPGLKEDPDTIEEMFGPEMGRRMVRLSGAAPDLVFSLIDTYGIDCGAVREGWIQSAHNAEAVRTCQERAEQWQRRGADIEALNKQQVDDLLGSEAYHGGLIDRRGGGVHPLNYTLGLARAAIAQGARVFGHSRVISLDRRSDGFLVRTALGSVHTGKVVLATNAYTPDLTGRLRRSMVPACSVQVATAPLSENVRRSILPYGHVASDTRKLLVYYRLDEHGRFLIGGRGAYGDGGIEAQMARLRARACQLYPQLGEPDWEHRWGGFVAMTRDHFPHLHEIEPGLIAGLGFNGRGVAMATAMGRVLADKASGTADKDLDFPVTPVRTIPFYFLRKPAVSVLAAWYALVDRT</sequence>
<accession>A0ABV8UNV6</accession>
<evidence type="ECO:0000313" key="4">
    <source>
        <dbReference type="EMBL" id="MFC4352231.1"/>
    </source>
</evidence>
<organism evidence="4 5">
    <name type="scientific">Fodinicurvata halophila</name>
    <dbReference type="NCBI Taxonomy" id="1419723"/>
    <lineage>
        <taxon>Bacteria</taxon>
        <taxon>Pseudomonadati</taxon>
        <taxon>Pseudomonadota</taxon>
        <taxon>Alphaproteobacteria</taxon>
        <taxon>Rhodospirillales</taxon>
        <taxon>Rhodovibrionaceae</taxon>
        <taxon>Fodinicurvata</taxon>
    </lineage>
</organism>
<evidence type="ECO:0000259" key="3">
    <source>
        <dbReference type="Pfam" id="PF01266"/>
    </source>
</evidence>
<keyword evidence="1 4" id="KW-0560">Oxidoreductase</keyword>
<protein>
    <submittedName>
        <fullName evidence="4">NAD(P)/FAD-dependent oxidoreductase</fullName>
        <ecNumber evidence="4">1.-.-.-</ecNumber>
    </submittedName>
</protein>
<dbReference type="Gene3D" id="3.30.9.10">
    <property type="entry name" value="D-Amino Acid Oxidase, subunit A, domain 2"/>
    <property type="match status" value="1"/>
</dbReference>
<dbReference type="Gene3D" id="3.50.50.60">
    <property type="entry name" value="FAD/NAD(P)-binding domain"/>
    <property type="match status" value="1"/>
</dbReference>
<name>A0ABV8UNV6_9PROT</name>
<gene>
    <name evidence="4" type="ORF">ACFOW6_11840</name>
</gene>
<dbReference type="PANTHER" id="PTHR13847">
    <property type="entry name" value="SARCOSINE DEHYDROGENASE-RELATED"/>
    <property type="match status" value="1"/>
</dbReference>
<reference evidence="5" key="1">
    <citation type="journal article" date="2019" name="Int. J. Syst. Evol. Microbiol.">
        <title>The Global Catalogue of Microorganisms (GCM) 10K type strain sequencing project: providing services to taxonomists for standard genome sequencing and annotation.</title>
        <authorList>
            <consortium name="The Broad Institute Genomics Platform"/>
            <consortium name="The Broad Institute Genome Sequencing Center for Infectious Disease"/>
            <person name="Wu L."/>
            <person name="Ma J."/>
        </authorList>
    </citation>
    <scope>NUCLEOTIDE SEQUENCE [LARGE SCALE GENOMIC DNA]</scope>
    <source>
        <strain evidence="5">CECT 8472</strain>
    </source>
</reference>
<feature type="compositionally biased region" description="Polar residues" evidence="2">
    <location>
        <begin position="10"/>
        <end position="19"/>
    </location>
</feature>
<dbReference type="RefSeq" id="WP_382422578.1">
    <property type="nucleotide sequence ID" value="NZ_JBHSCW010000006.1"/>
</dbReference>
<dbReference type="Pfam" id="PF01266">
    <property type="entry name" value="DAO"/>
    <property type="match status" value="1"/>
</dbReference>
<proteinExistence type="predicted"/>